<evidence type="ECO:0000313" key="11">
    <source>
        <dbReference type="Proteomes" id="UP001214603"/>
    </source>
</evidence>
<dbReference type="AlphaFoldDB" id="A0AAF0E724"/>
<dbReference type="CDD" id="cd03064">
    <property type="entry name" value="TRX_Fd_NuoE"/>
    <property type="match status" value="1"/>
</dbReference>
<dbReference type="GO" id="GO:0046872">
    <property type="term" value="F:metal ion binding"/>
    <property type="evidence" value="ECO:0007669"/>
    <property type="project" value="UniProtKB-KW"/>
</dbReference>
<dbReference type="FunFam" id="3.40.30.10:FF:000022">
    <property type="entry name" value="NADH dehydrogenase flavoprotein 2, mitochondrial"/>
    <property type="match status" value="1"/>
</dbReference>
<evidence type="ECO:0000313" key="10">
    <source>
        <dbReference type="EMBL" id="WFD04153.1"/>
    </source>
</evidence>
<evidence type="ECO:0000256" key="4">
    <source>
        <dbReference type="ARBA" id="ARBA00022967"/>
    </source>
</evidence>
<dbReference type="GO" id="GO:0006120">
    <property type="term" value="P:mitochondrial electron transport, NADH to ubiquinone"/>
    <property type="evidence" value="ECO:0007669"/>
    <property type="project" value="UniProtKB-ARBA"/>
</dbReference>
<gene>
    <name evidence="10" type="ORF">MOBT1_002856</name>
</gene>
<dbReference type="PANTHER" id="PTHR10371">
    <property type="entry name" value="NADH DEHYDROGENASE UBIQUINONE FLAVOPROTEIN 2, MITOCHONDRIAL"/>
    <property type="match status" value="1"/>
</dbReference>
<dbReference type="InterPro" id="IPR041921">
    <property type="entry name" value="NuoE_N"/>
</dbReference>
<dbReference type="Proteomes" id="UP001214603">
    <property type="component" value="Chromosome 7"/>
</dbReference>
<evidence type="ECO:0000256" key="5">
    <source>
        <dbReference type="ARBA" id="ARBA00023004"/>
    </source>
</evidence>
<evidence type="ECO:0000256" key="2">
    <source>
        <dbReference type="ARBA" id="ARBA00022714"/>
    </source>
</evidence>
<dbReference type="GO" id="GO:0016491">
    <property type="term" value="F:oxidoreductase activity"/>
    <property type="evidence" value="ECO:0007669"/>
    <property type="project" value="InterPro"/>
</dbReference>
<organism evidence="10 11">
    <name type="scientific">Malassezia obtusa</name>
    <dbReference type="NCBI Taxonomy" id="76774"/>
    <lineage>
        <taxon>Eukaryota</taxon>
        <taxon>Fungi</taxon>
        <taxon>Dikarya</taxon>
        <taxon>Basidiomycota</taxon>
        <taxon>Ustilaginomycotina</taxon>
        <taxon>Malasseziomycetes</taxon>
        <taxon>Malasseziales</taxon>
        <taxon>Malasseziaceae</taxon>
        <taxon>Malassezia</taxon>
    </lineage>
</organism>
<keyword evidence="4" id="KW-1278">Translocase</keyword>
<dbReference type="GO" id="GO:0008137">
    <property type="term" value="F:NADH dehydrogenase (ubiquinone) activity"/>
    <property type="evidence" value="ECO:0007669"/>
    <property type="project" value="UniProtKB-ARBA"/>
</dbReference>
<dbReference type="GO" id="GO:0098796">
    <property type="term" value="C:membrane protein complex"/>
    <property type="evidence" value="ECO:0007669"/>
    <property type="project" value="UniProtKB-ARBA"/>
</dbReference>
<evidence type="ECO:0000256" key="6">
    <source>
        <dbReference type="ARBA" id="ARBA00023014"/>
    </source>
</evidence>
<comment type="cofactor">
    <cofactor evidence="8">
        <name>[2Fe-2S] cluster</name>
        <dbReference type="ChEBI" id="CHEBI:190135"/>
    </cofactor>
</comment>
<proteinExistence type="inferred from homology"/>
<comment type="similarity">
    <text evidence="1">Belongs to the complex I 24 kDa subunit family.</text>
</comment>
<keyword evidence="6" id="KW-0411">Iron-sulfur</keyword>
<evidence type="ECO:0000256" key="7">
    <source>
        <dbReference type="ARBA" id="ARBA00023027"/>
    </source>
</evidence>
<dbReference type="Gene3D" id="3.40.30.10">
    <property type="entry name" value="Glutaredoxin"/>
    <property type="match status" value="1"/>
</dbReference>
<sequence length="431" mass="47436">MAAQRLAAPSIVARPAVRSLSSSAPARSDALFVHRDTPYNNPSIPFSWTEENLKEANVIVSHYPEQYKKAAVIPLLHLAQKQNDNWLSISAMNFVAEFLEMPAMRVYEVATFYTMFNRTPVGKHFIQVCTTTPCMLGGCGAESIVDALQERLGIHPGETTADGKFTMIEVECLGACSNAPMVQINDDYYEDLTPELMVKIVDALARGEHVKPGNQDGRLGSAPAGNERTLTHKRRKRQSRHSPPLTSDDESLRAGVWVGERKEVFRDTTRAPPASPEPHNAGGADPMQDDEPPLPSISMSGYIYPHTARAFNAPFMPPTPSPLALSRLTMDDEVAAPPIDIAPHSGLGHPVVASSQGAGRREATPAQRLAQEERALPHMQAHRYSPGVRSSDVPSGGRPLLRYTMGYREDCEMCRNRTPGHYNHVQRQYTP</sequence>
<dbReference type="Pfam" id="PF01257">
    <property type="entry name" value="2Fe-2S_thioredx"/>
    <property type="match status" value="1"/>
</dbReference>
<feature type="compositionally biased region" description="Basic residues" evidence="9">
    <location>
        <begin position="231"/>
        <end position="240"/>
    </location>
</feature>
<dbReference type="PANTHER" id="PTHR10371:SF3">
    <property type="entry name" value="NADH DEHYDROGENASE [UBIQUINONE] FLAVOPROTEIN 2, MITOCHONDRIAL"/>
    <property type="match status" value="1"/>
</dbReference>
<feature type="region of interest" description="Disordered" evidence="9">
    <location>
        <begin position="266"/>
        <end position="293"/>
    </location>
</feature>
<keyword evidence="5" id="KW-0408">Iron</keyword>
<dbReference type="SUPFAM" id="SSF52833">
    <property type="entry name" value="Thioredoxin-like"/>
    <property type="match status" value="1"/>
</dbReference>
<evidence type="ECO:0000256" key="9">
    <source>
        <dbReference type="SAM" id="MobiDB-lite"/>
    </source>
</evidence>
<keyword evidence="3" id="KW-0479">Metal-binding</keyword>
<dbReference type="Gene3D" id="1.10.10.1590">
    <property type="entry name" value="NADH-quinone oxidoreductase subunit E"/>
    <property type="match status" value="1"/>
</dbReference>
<evidence type="ECO:0000256" key="8">
    <source>
        <dbReference type="ARBA" id="ARBA00034078"/>
    </source>
</evidence>
<protein>
    <submittedName>
        <fullName evidence="10">Uncharacterized protein</fullName>
    </submittedName>
</protein>
<dbReference type="InterPro" id="IPR002023">
    <property type="entry name" value="NuoE-like"/>
</dbReference>
<evidence type="ECO:0000256" key="1">
    <source>
        <dbReference type="ARBA" id="ARBA00010643"/>
    </source>
</evidence>
<dbReference type="NCBIfam" id="NF005725">
    <property type="entry name" value="PRK07539.1-5"/>
    <property type="match status" value="1"/>
</dbReference>
<dbReference type="GO" id="GO:0005743">
    <property type="term" value="C:mitochondrial inner membrane"/>
    <property type="evidence" value="ECO:0007669"/>
    <property type="project" value="UniProtKB-ARBA"/>
</dbReference>
<dbReference type="InterPro" id="IPR036249">
    <property type="entry name" value="Thioredoxin-like_sf"/>
</dbReference>
<keyword evidence="7" id="KW-0520">NAD</keyword>
<name>A0AAF0E724_9BASI</name>
<dbReference type="InterPro" id="IPR042128">
    <property type="entry name" value="NuoE_dom"/>
</dbReference>
<reference evidence="10" key="1">
    <citation type="submission" date="2023-03" db="EMBL/GenBank/DDBJ databases">
        <title>Mating type loci evolution in Malassezia.</title>
        <authorList>
            <person name="Coelho M.A."/>
        </authorList>
    </citation>
    <scope>NUCLEOTIDE SEQUENCE</scope>
    <source>
        <strain evidence="10">CBS 7876</strain>
    </source>
</reference>
<evidence type="ECO:0000256" key="3">
    <source>
        <dbReference type="ARBA" id="ARBA00022723"/>
    </source>
</evidence>
<dbReference type="GO" id="GO:1902494">
    <property type="term" value="C:catalytic complex"/>
    <property type="evidence" value="ECO:0007669"/>
    <property type="project" value="UniProtKB-ARBA"/>
</dbReference>
<dbReference type="GO" id="GO:0051537">
    <property type="term" value="F:2 iron, 2 sulfur cluster binding"/>
    <property type="evidence" value="ECO:0007669"/>
    <property type="project" value="UniProtKB-KW"/>
</dbReference>
<keyword evidence="11" id="KW-1185">Reference proteome</keyword>
<keyword evidence="2" id="KW-0001">2Fe-2S</keyword>
<dbReference type="EMBL" id="CP119940">
    <property type="protein sequence ID" value="WFD04153.1"/>
    <property type="molecule type" value="Genomic_DNA"/>
</dbReference>
<dbReference type="NCBIfam" id="TIGR01958">
    <property type="entry name" value="nuoE_fam"/>
    <property type="match status" value="1"/>
</dbReference>
<accession>A0AAF0E724</accession>
<dbReference type="FunFam" id="1.10.10.1590:FF:000001">
    <property type="entry name" value="NADH-quinone oxidoreductase subunit E"/>
    <property type="match status" value="1"/>
</dbReference>
<feature type="region of interest" description="Disordered" evidence="9">
    <location>
        <begin position="209"/>
        <end position="254"/>
    </location>
</feature>
<dbReference type="PROSITE" id="PS01099">
    <property type="entry name" value="COMPLEX1_24K"/>
    <property type="match status" value="1"/>
</dbReference>